<evidence type="ECO:0000256" key="7">
    <source>
        <dbReference type="ARBA" id="ARBA00023054"/>
    </source>
</evidence>
<evidence type="ECO:0000256" key="10">
    <source>
        <dbReference type="ARBA" id="ARBA00023212"/>
    </source>
</evidence>
<name>A0A564Z055_HYMDI</name>
<evidence type="ECO:0000313" key="15">
    <source>
        <dbReference type="Proteomes" id="UP000321570"/>
    </source>
</evidence>
<dbReference type="PANTHER" id="PTHR45703">
    <property type="entry name" value="DYNEIN HEAVY CHAIN"/>
    <property type="match status" value="1"/>
</dbReference>
<keyword evidence="9" id="KW-0505">Motor protein</keyword>
<keyword evidence="4" id="KW-0547">Nucleotide-binding</keyword>
<feature type="non-terminal residue" evidence="14">
    <location>
        <position position="292"/>
    </location>
</feature>
<dbReference type="GO" id="GO:0005930">
    <property type="term" value="C:axoneme"/>
    <property type="evidence" value="ECO:0007669"/>
    <property type="project" value="UniProtKB-SubCell"/>
</dbReference>
<reference evidence="14 15" key="1">
    <citation type="submission" date="2019-07" db="EMBL/GenBank/DDBJ databases">
        <authorList>
            <person name="Jastrzebski P J."/>
            <person name="Paukszto L."/>
            <person name="Jastrzebski P J."/>
        </authorList>
    </citation>
    <scope>NUCLEOTIDE SEQUENCE [LARGE SCALE GENOMIC DNA]</scope>
    <source>
        <strain evidence="14 15">WMS-il1</strain>
    </source>
</reference>
<evidence type="ECO:0000256" key="9">
    <source>
        <dbReference type="ARBA" id="ARBA00023175"/>
    </source>
</evidence>
<dbReference type="Proteomes" id="UP000321570">
    <property type="component" value="Unassembled WGS sequence"/>
</dbReference>
<evidence type="ECO:0000259" key="13">
    <source>
        <dbReference type="Pfam" id="PF08393"/>
    </source>
</evidence>
<keyword evidence="8" id="KW-0969">Cilium</keyword>
<keyword evidence="5" id="KW-0067">ATP-binding</keyword>
<dbReference type="Gene3D" id="1.20.140.100">
    <property type="entry name" value="Dynein heavy chain, N-terminal domain 2"/>
    <property type="match status" value="1"/>
</dbReference>
<dbReference type="GO" id="GO:0007018">
    <property type="term" value="P:microtubule-based movement"/>
    <property type="evidence" value="ECO:0007669"/>
    <property type="project" value="InterPro"/>
</dbReference>
<dbReference type="PANTHER" id="PTHR45703:SF1">
    <property type="entry name" value="DYNEINS HEAVY CHAIN"/>
    <property type="match status" value="1"/>
</dbReference>
<evidence type="ECO:0000256" key="1">
    <source>
        <dbReference type="ARBA" id="ARBA00004430"/>
    </source>
</evidence>
<evidence type="ECO:0000313" key="14">
    <source>
        <dbReference type="EMBL" id="VUZ52820.1"/>
    </source>
</evidence>
<evidence type="ECO:0000256" key="8">
    <source>
        <dbReference type="ARBA" id="ARBA00023069"/>
    </source>
</evidence>
<dbReference type="InterPro" id="IPR026983">
    <property type="entry name" value="DHC"/>
</dbReference>
<protein>
    <recommendedName>
        <fullName evidence="13">Dynein heavy chain linker domain-containing protein</fullName>
    </recommendedName>
</protein>
<feature type="non-terminal residue" evidence="14">
    <location>
        <position position="1"/>
    </location>
</feature>
<keyword evidence="2" id="KW-0963">Cytoplasm</keyword>
<evidence type="ECO:0000256" key="4">
    <source>
        <dbReference type="ARBA" id="ARBA00022741"/>
    </source>
</evidence>
<dbReference type="GO" id="GO:0005874">
    <property type="term" value="C:microtubule"/>
    <property type="evidence" value="ECO:0007669"/>
    <property type="project" value="UniProtKB-KW"/>
</dbReference>
<sequence>ERLRRRKESSASIGQGEQQQELSALTRKFSLESEMPEVKAPSALQIISNMLERVNKFKEVIPVIRILCNPGMRQRHWDVMSRIANRDLTPDSGTSLSKMLQLNLEPFMDQFEGISVGASKEHTLEVNLLRMRDDWKDVCFNLTPYRELGVSILASVDDIQQQLDDQIIKTQTMRGSPYIRPFESLLKKWEEQLLRTQNTIESWLAMQANWLYLEPIFSSEDIMQQMPEEGRLFVAVDKTYRDIMRNTALDSHVLKATSLVGLLERIREGNAQFEKINKGLNAYLDKKRLFFP</sequence>
<comment type="subcellular location">
    <subcellularLocation>
        <location evidence="1">Cytoplasm</location>
        <location evidence="1">Cytoskeleton</location>
        <location evidence="1">Cilium axoneme</location>
    </subcellularLocation>
</comment>
<feature type="compositionally biased region" description="Polar residues" evidence="12">
    <location>
        <begin position="10"/>
        <end position="21"/>
    </location>
</feature>
<dbReference type="FunFam" id="1.10.287.2620:FF:000002">
    <property type="entry name" value="Dynein heavy chain 2, axonemal"/>
    <property type="match status" value="1"/>
</dbReference>
<keyword evidence="6" id="KW-0243">Dynein</keyword>
<evidence type="ECO:0000256" key="12">
    <source>
        <dbReference type="SAM" id="MobiDB-lite"/>
    </source>
</evidence>
<evidence type="ECO:0000256" key="6">
    <source>
        <dbReference type="ARBA" id="ARBA00023017"/>
    </source>
</evidence>
<organism evidence="14 15">
    <name type="scientific">Hymenolepis diminuta</name>
    <name type="common">Rat tapeworm</name>
    <dbReference type="NCBI Taxonomy" id="6216"/>
    <lineage>
        <taxon>Eukaryota</taxon>
        <taxon>Metazoa</taxon>
        <taxon>Spiralia</taxon>
        <taxon>Lophotrochozoa</taxon>
        <taxon>Platyhelminthes</taxon>
        <taxon>Cestoda</taxon>
        <taxon>Eucestoda</taxon>
        <taxon>Cyclophyllidea</taxon>
        <taxon>Hymenolepididae</taxon>
        <taxon>Hymenolepis</taxon>
    </lineage>
</organism>
<keyword evidence="7" id="KW-0175">Coiled coil</keyword>
<accession>A0A564Z055</accession>
<dbReference type="GO" id="GO:0005524">
    <property type="term" value="F:ATP binding"/>
    <property type="evidence" value="ECO:0007669"/>
    <property type="project" value="UniProtKB-KW"/>
</dbReference>
<dbReference type="InterPro" id="IPR042222">
    <property type="entry name" value="Dynein_2_N"/>
</dbReference>
<keyword evidence="10" id="KW-0206">Cytoskeleton</keyword>
<evidence type="ECO:0000256" key="11">
    <source>
        <dbReference type="ARBA" id="ARBA00023273"/>
    </source>
</evidence>
<gene>
    <name evidence="14" type="ORF">WMSIL1_LOCUS11263</name>
</gene>
<dbReference type="EMBL" id="CABIJS010000532">
    <property type="protein sequence ID" value="VUZ52820.1"/>
    <property type="molecule type" value="Genomic_DNA"/>
</dbReference>
<evidence type="ECO:0000256" key="3">
    <source>
        <dbReference type="ARBA" id="ARBA00022701"/>
    </source>
</evidence>
<dbReference type="GO" id="GO:0030286">
    <property type="term" value="C:dynein complex"/>
    <property type="evidence" value="ECO:0007669"/>
    <property type="project" value="UniProtKB-KW"/>
</dbReference>
<dbReference type="GO" id="GO:0045505">
    <property type="term" value="F:dynein intermediate chain binding"/>
    <property type="evidence" value="ECO:0007669"/>
    <property type="project" value="InterPro"/>
</dbReference>
<evidence type="ECO:0000256" key="5">
    <source>
        <dbReference type="ARBA" id="ARBA00022840"/>
    </source>
</evidence>
<keyword evidence="3" id="KW-0493">Microtubule</keyword>
<dbReference type="Gene3D" id="1.10.287.2620">
    <property type="match status" value="1"/>
</dbReference>
<dbReference type="GO" id="GO:0051959">
    <property type="term" value="F:dynein light intermediate chain binding"/>
    <property type="evidence" value="ECO:0007669"/>
    <property type="project" value="InterPro"/>
</dbReference>
<evidence type="ECO:0000256" key="2">
    <source>
        <dbReference type="ARBA" id="ARBA00022490"/>
    </source>
</evidence>
<dbReference type="Pfam" id="PF08393">
    <property type="entry name" value="DHC_N2"/>
    <property type="match status" value="1"/>
</dbReference>
<dbReference type="InterPro" id="IPR013602">
    <property type="entry name" value="Dynein_heavy_linker"/>
</dbReference>
<proteinExistence type="predicted"/>
<dbReference type="FunFam" id="1.20.140.100:FF:000004">
    <property type="entry name" value="Dynein axonemal heavy chain 6"/>
    <property type="match status" value="1"/>
</dbReference>
<keyword evidence="11" id="KW-0966">Cell projection</keyword>
<feature type="domain" description="Dynein heavy chain linker" evidence="13">
    <location>
        <begin position="21"/>
        <end position="292"/>
    </location>
</feature>
<keyword evidence="15" id="KW-1185">Reference proteome</keyword>
<feature type="region of interest" description="Disordered" evidence="12">
    <location>
        <begin position="1"/>
        <end position="21"/>
    </location>
</feature>
<dbReference type="AlphaFoldDB" id="A0A564Z055"/>